<evidence type="ECO:0000256" key="5">
    <source>
        <dbReference type="SAM" id="Phobius"/>
    </source>
</evidence>
<reference evidence="7 8" key="1">
    <citation type="submission" date="2019-03" db="EMBL/GenBank/DDBJ databases">
        <title>Single cell metagenomics reveals metabolic interactions within the superorganism composed of flagellate Streblomastix strix and complex community of Bacteroidetes bacteria on its surface.</title>
        <authorList>
            <person name="Treitli S.C."/>
            <person name="Kolisko M."/>
            <person name="Husnik F."/>
            <person name="Keeling P."/>
            <person name="Hampl V."/>
        </authorList>
    </citation>
    <scope>NUCLEOTIDE SEQUENCE [LARGE SCALE GENOMIC DNA]</scope>
    <source>
        <strain evidence="7">ST1C</strain>
    </source>
</reference>
<feature type="transmembrane region" description="Helical" evidence="5">
    <location>
        <begin position="740"/>
        <end position="763"/>
    </location>
</feature>
<evidence type="ECO:0000256" key="3">
    <source>
        <dbReference type="ARBA" id="ARBA00023004"/>
    </source>
</evidence>
<dbReference type="Proteomes" id="UP000324800">
    <property type="component" value="Unassembled WGS sequence"/>
</dbReference>
<feature type="transmembrane region" description="Helical" evidence="5">
    <location>
        <begin position="973"/>
        <end position="996"/>
    </location>
</feature>
<feature type="transmembrane region" description="Helical" evidence="5">
    <location>
        <begin position="315"/>
        <end position="341"/>
    </location>
</feature>
<dbReference type="GO" id="GO:0046872">
    <property type="term" value="F:metal ion binding"/>
    <property type="evidence" value="ECO:0007669"/>
    <property type="project" value="UniProtKB-KW"/>
</dbReference>
<evidence type="ECO:0000259" key="6">
    <source>
        <dbReference type="Pfam" id="PF25474"/>
    </source>
</evidence>
<feature type="region of interest" description="Disordered" evidence="4">
    <location>
        <begin position="910"/>
        <end position="944"/>
    </location>
</feature>
<sequence>MLQEEDEKKSIGSGSSSFSQLNNLSFNSLEDPLFKFFSGYRWDSNELPNSIAIIIQIIVAWQWFMVPLRNSRISSFGFHHILIILGLYIDPSNYISDQPHIIIGITVIQAIMDLFWILTFVMGWVVFVFQKGIGQVQSDLRMFTLILGLIESTLAQAINYSVQTKHYACIFYKDAESLPYTAQFCTSSFLFFLQVISPAGLICSLVFDFLMKTYTFDPSMKSKSILVQRKGIHEALIHLIINLWNAIASFTQMKYDIPVGFGHIVVYMLMSFLVVKKLPRRRWRGNALLCCSLFAGASGGINALLLALLEQLDRFGLSILGGVLYYPSSVVILVVMSIIGWKIGKKASQKMWLIQGIYVLREVPSIRDYKQLMSISSDVNPSIKLRQELSNYKTAPLITPNWNLIVKSFFHKCKFPEQIERSLRFLEEADLMRNDEILKLTGNIMFLMMKKDRFQYSAEAHVDQSLFFNSYKHQPLKSISHIQKARELFPSWTNKYICFNMIKQIDSGSSLPNGQQGSKSISDDNQPSNVSTFQTQQILQLAQKQYELAKGHSVRMWALLQRRSIDIERVQFHVTNAMEFGQESSDYLNQILELNPMNSTAIRHYALLERDIFQNGEQAVELLKQADLLEEETTKGYQFWHQNSIPWLNPILTGDDCQQIEKIRVDYITPVQMLNYVQDAQNQLLFQTVRNIEGPHDWIQFQEKYVQFLLNVPFIITEELKIIQIQMKDLISISIIKSLIVLYAGLFISVVIEFVGSLIPVIFGISNIHKKRRNVLKLLCTIDQEEALQLYNRLEDIAAVRKKKHHSKNIDDNQDNDMIDDIQDAADLAKRRQSLSSETPDGTSMKSDKTSKRSAVSSQHHSKVEIVIDKALSRMAKDFIKKKTSENEVRNRNNYQQQEVVQMNYDIPVSSFRNNEDRPSQRSRKLQLKKKQEIEKENEQKEEKQFQLQKRNEEIELKINKLQHIVPTSVYKILFIGILFIIICITPFFVFGIIAFQNVQGLSQLATANAYQQVITGQIAAFTCVFVLGDNLQPLSEEAKFKSDKYTSVIFKNTSYIEGIESSRNVIIILQQLLNNINRRIQYGTFGKGLNYIEPSGDSFIDNYDLPRLQNMNKDIDIILNNSTECLMTPDVLEDAEDECANPSKAGDYVTTPFYGLQQLMTEVQSSVSIMINNQEPGKVYLTDVDFFNIIMTSQSDIRSGQKRIQNIIIKLIDEHFRSYTVYLNLCFALAIVFLVLTSWILVIPIPKIFKKLSQISAQIEDLTKMQHIKRIEWKEDMQTEVHRLDSGHKKLLETVMTLVDTVKNFETSVVSDVDDEDQVILDKFDDLVLITAAHFADEEYLMHRFNFSRSALNNHFNNHVSLFRKLMTYHQKTTQSKQNEIPPTSSEMLLFFTTWIIPHFTSMDMDLGLYLKIRHGNNKQRGNQLQQKKDYNQKDVDLIDLLDCDPDLSTFKVPPSLNMFFNGPNASMQEKMTFDEAVDRIKMKQMHDQG</sequence>
<keyword evidence="5" id="KW-0472">Membrane</keyword>
<keyword evidence="5" id="KW-1133">Transmembrane helix</keyword>
<dbReference type="SUPFAM" id="SSF47188">
    <property type="entry name" value="Hemerythrin-like"/>
    <property type="match status" value="1"/>
</dbReference>
<dbReference type="PANTHER" id="PTHR31600">
    <property type="entry name" value="TINY MACROCYSTS PROTEIN B-RELATED"/>
    <property type="match status" value="1"/>
</dbReference>
<feature type="transmembrane region" description="Helical" evidence="5">
    <location>
        <begin position="1220"/>
        <end position="1243"/>
    </location>
</feature>
<feature type="domain" description="TmcB/TmcC TPR repeats" evidence="6">
    <location>
        <begin position="529"/>
        <end position="634"/>
    </location>
</feature>
<feature type="transmembrane region" description="Helical" evidence="5">
    <location>
        <begin position="287"/>
        <end position="309"/>
    </location>
</feature>
<evidence type="ECO:0000313" key="7">
    <source>
        <dbReference type="EMBL" id="KAA6401628.1"/>
    </source>
</evidence>
<organism evidence="7 8">
    <name type="scientific">Streblomastix strix</name>
    <dbReference type="NCBI Taxonomy" id="222440"/>
    <lineage>
        <taxon>Eukaryota</taxon>
        <taxon>Metamonada</taxon>
        <taxon>Preaxostyla</taxon>
        <taxon>Oxymonadida</taxon>
        <taxon>Streblomastigidae</taxon>
        <taxon>Streblomastix</taxon>
    </lineage>
</organism>
<proteinExistence type="inferred from homology"/>
<feature type="region of interest" description="Disordered" evidence="4">
    <location>
        <begin position="830"/>
        <end position="862"/>
    </location>
</feature>
<keyword evidence="3" id="KW-0408">Iron</keyword>
<gene>
    <name evidence="7" type="ORF">EZS28_002846</name>
</gene>
<dbReference type="InterPro" id="IPR012827">
    <property type="entry name" value="Hemerythrin_metal-bd"/>
</dbReference>
<name>A0A5J4X336_9EUKA</name>
<feature type="transmembrane region" description="Helical" evidence="5">
    <location>
        <begin position="189"/>
        <end position="210"/>
    </location>
</feature>
<protein>
    <recommendedName>
        <fullName evidence="6">TmcB/TmcC TPR repeats domain-containing protein</fullName>
    </recommendedName>
</protein>
<feature type="transmembrane region" description="Helical" evidence="5">
    <location>
        <begin position="47"/>
        <end position="66"/>
    </location>
</feature>
<evidence type="ECO:0000313" key="8">
    <source>
        <dbReference type="Proteomes" id="UP000324800"/>
    </source>
</evidence>
<feature type="compositionally biased region" description="Polar residues" evidence="4">
    <location>
        <begin position="834"/>
        <end position="845"/>
    </location>
</feature>
<dbReference type="InterPro" id="IPR052994">
    <property type="entry name" value="Tiny_macrocysts_regulators"/>
</dbReference>
<dbReference type="InterPro" id="IPR035938">
    <property type="entry name" value="Hemerythrin-like_sf"/>
</dbReference>
<feature type="region of interest" description="Disordered" evidence="4">
    <location>
        <begin position="509"/>
        <end position="529"/>
    </location>
</feature>
<feature type="transmembrane region" description="Helical" evidence="5">
    <location>
        <begin position="101"/>
        <end position="128"/>
    </location>
</feature>
<feature type="transmembrane region" description="Helical" evidence="5">
    <location>
        <begin position="140"/>
        <end position="158"/>
    </location>
</feature>
<comment type="similarity">
    <text evidence="1">Belongs to the hemerythrin family.</text>
</comment>
<dbReference type="CDD" id="cd12107">
    <property type="entry name" value="Hemerythrin"/>
    <property type="match status" value="1"/>
</dbReference>
<evidence type="ECO:0000256" key="4">
    <source>
        <dbReference type="SAM" id="MobiDB-lite"/>
    </source>
</evidence>
<keyword evidence="5" id="KW-0812">Transmembrane</keyword>
<feature type="transmembrane region" description="Helical" evidence="5">
    <location>
        <begin position="73"/>
        <end position="89"/>
    </location>
</feature>
<evidence type="ECO:0000256" key="2">
    <source>
        <dbReference type="ARBA" id="ARBA00022723"/>
    </source>
</evidence>
<comment type="caution">
    <text evidence="7">The sequence shown here is derived from an EMBL/GenBank/DDBJ whole genome shotgun (WGS) entry which is preliminary data.</text>
</comment>
<dbReference type="PANTHER" id="PTHR31600:SF2">
    <property type="entry name" value="GAMETE ENRICHED GENE 10 PROTEIN-RELATED"/>
    <property type="match status" value="1"/>
</dbReference>
<dbReference type="NCBIfam" id="TIGR02481">
    <property type="entry name" value="hemeryth_dom"/>
    <property type="match status" value="1"/>
</dbReference>
<dbReference type="EMBL" id="SNRW01000360">
    <property type="protein sequence ID" value="KAA6401628.1"/>
    <property type="molecule type" value="Genomic_DNA"/>
</dbReference>
<evidence type="ECO:0000256" key="1">
    <source>
        <dbReference type="ARBA" id="ARBA00010587"/>
    </source>
</evidence>
<dbReference type="Gene3D" id="1.20.120.50">
    <property type="entry name" value="Hemerythrin-like"/>
    <property type="match status" value="1"/>
</dbReference>
<keyword evidence="2" id="KW-0479">Metal-binding</keyword>
<accession>A0A5J4X336</accession>
<dbReference type="Pfam" id="PF25474">
    <property type="entry name" value="TPR_TmcB"/>
    <property type="match status" value="1"/>
</dbReference>
<dbReference type="InterPro" id="IPR057352">
    <property type="entry name" value="TPR_TmcB/C"/>
</dbReference>
<feature type="transmembrane region" description="Helical" evidence="5">
    <location>
        <begin position="257"/>
        <end position="275"/>
    </location>
</feature>
<feature type="compositionally biased region" description="Basic and acidic residues" evidence="4">
    <location>
        <begin position="930"/>
        <end position="944"/>
    </location>
</feature>